<proteinExistence type="predicted"/>
<sequence length="193" mass="20787">MQIFIRTRTTMITLEVEPSDTIDNVKQKIQDKEGFPPDQQTLIYGGKVLEDGRTLSDYDIKKESVLHLLTLVPVTGVVTYADEGITPPVGAGARLASLGVNSSMSQQVRGLKPGHYTVGFSALGILTYTVEFFDRKGTSTARYTGSIVAAELEPCELLCNAPKGTVSATLTFSTLDVGEAGLIDVVSLSRDDR</sequence>
<dbReference type="InterPro" id="IPR050158">
    <property type="entry name" value="Ubiquitin_ubiquitin-like"/>
</dbReference>
<dbReference type="Pfam" id="PF00240">
    <property type="entry name" value="ubiquitin"/>
    <property type="match status" value="1"/>
</dbReference>
<dbReference type="SUPFAM" id="SSF54236">
    <property type="entry name" value="Ubiquitin-like"/>
    <property type="match status" value="1"/>
</dbReference>
<evidence type="ECO:0000313" key="3">
    <source>
        <dbReference type="EMBL" id="CAB4991793.1"/>
    </source>
</evidence>
<feature type="domain" description="Ubiquitin-like" evidence="1">
    <location>
        <begin position="1"/>
        <end position="69"/>
    </location>
</feature>
<dbReference type="Gene3D" id="3.10.20.90">
    <property type="entry name" value="Phosphatidylinositol 3-kinase Catalytic Subunit, Chain A, domain 1"/>
    <property type="match status" value="1"/>
</dbReference>
<dbReference type="EMBL" id="CAFBNF010000095">
    <property type="protein sequence ID" value="CAB4943222.1"/>
    <property type="molecule type" value="Genomic_DNA"/>
</dbReference>
<dbReference type="FunFam" id="3.10.20.90:FF:000160">
    <property type="entry name" value="Polyubiquitin-C"/>
    <property type="match status" value="1"/>
</dbReference>
<dbReference type="SMART" id="SM00213">
    <property type="entry name" value="UBQ"/>
    <property type="match status" value="1"/>
</dbReference>
<name>A0A6J7JMA2_9ZZZZ</name>
<dbReference type="EMBL" id="CAFBOZ010000007">
    <property type="protein sequence ID" value="CAB4991793.1"/>
    <property type="molecule type" value="Genomic_DNA"/>
</dbReference>
<dbReference type="InterPro" id="IPR000626">
    <property type="entry name" value="Ubiquitin-like_dom"/>
</dbReference>
<dbReference type="PANTHER" id="PTHR10666">
    <property type="entry name" value="UBIQUITIN"/>
    <property type="match status" value="1"/>
</dbReference>
<evidence type="ECO:0000313" key="2">
    <source>
        <dbReference type="EMBL" id="CAB4943222.1"/>
    </source>
</evidence>
<dbReference type="PROSITE" id="PS50053">
    <property type="entry name" value="UBIQUITIN_2"/>
    <property type="match status" value="1"/>
</dbReference>
<gene>
    <name evidence="2" type="ORF">UFOPK3773_00977</name>
    <name evidence="3" type="ORF">UFOPK3992_00088</name>
</gene>
<dbReference type="InterPro" id="IPR019956">
    <property type="entry name" value="Ubiquitin_dom"/>
</dbReference>
<organism evidence="2">
    <name type="scientific">freshwater metagenome</name>
    <dbReference type="NCBI Taxonomy" id="449393"/>
    <lineage>
        <taxon>unclassified sequences</taxon>
        <taxon>metagenomes</taxon>
        <taxon>ecological metagenomes</taxon>
    </lineage>
</organism>
<accession>A0A6J7JMA2</accession>
<protein>
    <submittedName>
        <fullName evidence="2">Unannotated protein</fullName>
    </submittedName>
</protein>
<dbReference type="AlphaFoldDB" id="A0A6J7JMA2"/>
<dbReference type="InterPro" id="IPR029071">
    <property type="entry name" value="Ubiquitin-like_domsf"/>
</dbReference>
<reference evidence="2" key="1">
    <citation type="submission" date="2020-05" db="EMBL/GenBank/DDBJ databases">
        <authorList>
            <person name="Chiriac C."/>
            <person name="Salcher M."/>
            <person name="Ghai R."/>
            <person name="Kavagutti S V."/>
        </authorList>
    </citation>
    <scope>NUCLEOTIDE SEQUENCE</scope>
</reference>
<dbReference type="PRINTS" id="PR00348">
    <property type="entry name" value="UBIQUITIN"/>
</dbReference>
<evidence type="ECO:0000259" key="1">
    <source>
        <dbReference type="PROSITE" id="PS50053"/>
    </source>
</evidence>